<protein>
    <submittedName>
        <fullName evidence="2">Uncharacterized protein</fullName>
    </submittedName>
</protein>
<feature type="compositionally biased region" description="Polar residues" evidence="1">
    <location>
        <begin position="216"/>
        <end position="226"/>
    </location>
</feature>
<dbReference type="Proteomes" id="UP000324800">
    <property type="component" value="Unassembled WGS sequence"/>
</dbReference>
<dbReference type="EMBL" id="SNRW01034982">
    <property type="protein sequence ID" value="KAA6355214.1"/>
    <property type="molecule type" value="Genomic_DNA"/>
</dbReference>
<gene>
    <name evidence="2" type="ORF">EZS28_049259</name>
</gene>
<evidence type="ECO:0000313" key="3">
    <source>
        <dbReference type="Proteomes" id="UP000324800"/>
    </source>
</evidence>
<reference evidence="2 3" key="1">
    <citation type="submission" date="2019-03" db="EMBL/GenBank/DDBJ databases">
        <title>Single cell metagenomics reveals metabolic interactions within the superorganism composed of flagellate Streblomastix strix and complex community of Bacteroidetes bacteria on its surface.</title>
        <authorList>
            <person name="Treitli S.C."/>
            <person name="Kolisko M."/>
            <person name="Husnik F."/>
            <person name="Keeling P."/>
            <person name="Hampl V."/>
        </authorList>
    </citation>
    <scope>NUCLEOTIDE SEQUENCE [LARGE SCALE GENOMIC DNA]</scope>
    <source>
        <strain evidence="2">ST1C</strain>
    </source>
</reference>
<organism evidence="2 3">
    <name type="scientific">Streblomastix strix</name>
    <dbReference type="NCBI Taxonomy" id="222440"/>
    <lineage>
        <taxon>Eukaryota</taxon>
        <taxon>Metamonada</taxon>
        <taxon>Preaxostyla</taxon>
        <taxon>Oxymonadida</taxon>
        <taxon>Streblomastigidae</taxon>
        <taxon>Streblomastix</taxon>
    </lineage>
</organism>
<comment type="caution">
    <text evidence="2">The sequence shown here is derived from an EMBL/GenBank/DDBJ whole genome shotgun (WGS) entry which is preliminary data.</text>
</comment>
<name>A0A5J4T9X7_9EUKA</name>
<proteinExistence type="predicted"/>
<feature type="compositionally biased region" description="Basic residues" evidence="1">
    <location>
        <begin position="100"/>
        <end position="115"/>
    </location>
</feature>
<feature type="region of interest" description="Disordered" evidence="1">
    <location>
        <begin position="216"/>
        <end position="272"/>
    </location>
</feature>
<evidence type="ECO:0000256" key="1">
    <source>
        <dbReference type="SAM" id="MobiDB-lite"/>
    </source>
</evidence>
<dbReference type="AlphaFoldDB" id="A0A5J4T9X7"/>
<feature type="non-terminal residue" evidence="2">
    <location>
        <position position="272"/>
    </location>
</feature>
<evidence type="ECO:0000313" key="2">
    <source>
        <dbReference type="EMBL" id="KAA6355214.1"/>
    </source>
</evidence>
<accession>A0A5J4T9X7</accession>
<feature type="region of interest" description="Disordered" evidence="1">
    <location>
        <begin position="74"/>
        <end position="121"/>
    </location>
</feature>
<feature type="compositionally biased region" description="Basic and acidic residues" evidence="1">
    <location>
        <begin position="251"/>
        <end position="260"/>
    </location>
</feature>
<feature type="compositionally biased region" description="Low complexity" evidence="1">
    <location>
        <begin position="89"/>
        <end position="99"/>
    </location>
</feature>
<sequence>MNNTFSKTDTQQKMTYAQIANSQEEQLRFYLEHGPKAWLIASSKLGWPVALLSLPSAPPLSTASIFDDSDQDFHAQQEMKRKRTERTLSESSSSTSSSRSSRHRRTHSKRHKRKRHNDEFRKEMAKIIGVHRPSYFDPNMMELRDFLEEVRTEIQPNEAFRAYADCTIAASLAESALIAEIHHINLDQPPSRYLIDAYLMCLTVGACLRQNNFAHPTQGQSKNQASGCYRSAPAQGTSTHDNASYYGRRNKCTERGHRQPNDNQRAQNRQQR</sequence>
<feature type="compositionally biased region" description="Low complexity" evidence="1">
    <location>
        <begin position="261"/>
        <end position="272"/>
    </location>
</feature>